<dbReference type="CDD" id="cd07984">
    <property type="entry name" value="LPLAT_LABLAT-like"/>
    <property type="match status" value="1"/>
</dbReference>
<evidence type="ECO:0000256" key="5">
    <source>
        <dbReference type="ARBA" id="ARBA00023136"/>
    </source>
</evidence>
<dbReference type="EMBL" id="JAAQTL010000001">
    <property type="protein sequence ID" value="NID15351.1"/>
    <property type="molecule type" value="Genomic_DNA"/>
</dbReference>
<organism evidence="7 8">
    <name type="scientific">Luteibacter yeojuensis</name>
    <dbReference type="NCBI Taxonomy" id="345309"/>
    <lineage>
        <taxon>Bacteria</taxon>
        <taxon>Pseudomonadati</taxon>
        <taxon>Pseudomonadota</taxon>
        <taxon>Gammaproteobacteria</taxon>
        <taxon>Lysobacterales</taxon>
        <taxon>Rhodanobacteraceae</taxon>
        <taxon>Luteibacter</taxon>
    </lineage>
</organism>
<keyword evidence="4 7" id="KW-0808">Transferase</keyword>
<keyword evidence="6" id="KW-0012">Acyltransferase</keyword>
<evidence type="ECO:0000256" key="3">
    <source>
        <dbReference type="ARBA" id="ARBA00022519"/>
    </source>
</evidence>
<dbReference type="InterPro" id="IPR004960">
    <property type="entry name" value="LipA_acyltrans"/>
</dbReference>
<dbReference type="InterPro" id="IPR014548">
    <property type="entry name" value="Ac_Trasf"/>
</dbReference>
<keyword evidence="2" id="KW-1003">Cell membrane</keyword>
<protein>
    <submittedName>
        <fullName evidence="7">Glycosyl transferase</fullName>
    </submittedName>
</protein>
<accession>A0A7X5QTX8</accession>
<dbReference type="GO" id="GO:0009247">
    <property type="term" value="P:glycolipid biosynthetic process"/>
    <property type="evidence" value="ECO:0007669"/>
    <property type="project" value="UniProtKB-ARBA"/>
</dbReference>
<reference evidence="7 8" key="1">
    <citation type="journal article" date="2006" name="Int. J. Syst. Evol. Microbiol.">
        <title>Dyella yeojuensis sp. nov., isolated from greenhouse soil in Korea.</title>
        <authorList>
            <person name="Kim B.Y."/>
            <person name="Weon H.Y."/>
            <person name="Lee K.H."/>
            <person name="Seok S.J."/>
            <person name="Kwon S.W."/>
            <person name="Go S.J."/>
            <person name="Stackebrandt E."/>
        </authorList>
    </citation>
    <scope>NUCLEOTIDE SEQUENCE [LARGE SCALE GENOMIC DNA]</scope>
    <source>
        <strain evidence="7 8">DSM 17673</strain>
    </source>
</reference>
<evidence type="ECO:0000313" key="8">
    <source>
        <dbReference type="Proteomes" id="UP000518878"/>
    </source>
</evidence>
<evidence type="ECO:0000256" key="2">
    <source>
        <dbReference type="ARBA" id="ARBA00022475"/>
    </source>
</evidence>
<evidence type="ECO:0000256" key="6">
    <source>
        <dbReference type="ARBA" id="ARBA00023315"/>
    </source>
</evidence>
<evidence type="ECO:0000313" key="7">
    <source>
        <dbReference type="EMBL" id="NID15351.1"/>
    </source>
</evidence>
<proteinExistence type="predicted"/>
<keyword evidence="5" id="KW-0472">Membrane</keyword>
<sequence>MTDSVANAHWAEQRERGSFLGMKLTAIAVRVLGRRAVTPVIRLVVLYFFVTGRAARRNVADYQRRLAAWSGRRDLFPRSRAVFAQYLAFGECMLDRFDVWRGKLRLSSVDMDDPDGVREALIAGGRGQLLVCTHLGNLDVCRAMAELGEGVALNVLMHLPNAAHFNRLLGESGDRRLRLMHVGDLDTAAMLDLSQRLERGEWIAIAGDRVPAHGGRTVDADFLGSAAPFPQGPWLMAAMLRCPVNLVCCLKHDGRYRIHLRRFDDAAGWDRGRRDTIIASSVARYAGWLAAHCLQAPLQWFNFHPYWQPANGGSHAD</sequence>
<comment type="caution">
    <text evidence="7">The sequence shown here is derived from an EMBL/GenBank/DDBJ whole genome shotgun (WGS) entry which is preliminary data.</text>
</comment>
<dbReference type="AlphaFoldDB" id="A0A7X5QTX8"/>
<dbReference type="GO" id="GO:0005886">
    <property type="term" value="C:plasma membrane"/>
    <property type="evidence" value="ECO:0007669"/>
    <property type="project" value="UniProtKB-SubCell"/>
</dbReference>
<dbReference type="Proteomes" id="UP000518878">
    <property type="component" value="Unassembled WGS sequence"/>
</dbReference>
<comment type="subcellular location">
    <subcellularLocation>
        <location evidence="1">Cell inner membrane</location>
    </subcellularLocation>
</comment>
<dbReference type="PANTHER" id="PTHR30606">
    <property type="entry name" value="LIPID A BIOSYNTHESIS LAUROYL ACYLTRANSFERASE"/>
    <property type="match status" value="1"/>
</dbReference>
<dbReference type="Pfam" id="PF03279">
    <property type="entry name" value="Lip_A_acyltrans"/>
    <property type="match status" value="1"/>
</dbReference>
<gene>
    <name evidence="7" type="ORF">HBF32_07735</name>
</gene>
<name>A0A7X5QTX8_9GAMM</name>
<dbReference type="RefSeq" id="WP_166699100.1">
    <property type="nucleotide sequence ID" value="NZ_JAAQTL010000001.1"/>
</dbReference>
<evidence type="ECO:0000256" key="1">
    <source>
        <dbReference type="ARBA" id="ARBA00004533"/>
    </source>
</evidence>
<keyword evidence="8" id="KW-1185">Reference proteome</keyword>
<dbReference type="PANTHER" id="PTHR30606:SF9">
    <property type="entry name" value="LIPID A BIOSYNTHESIS LAUROYLTRANSFERASE"/>
    <property type="match status" value="1"/>
</dbReference>
<dbReference type="GO" id="GO:0016746">
    <property type="term" value="F:acyltransferase activity"/>
    <property type="evidence" value="ECO:0007669"/>
    <property type="project" value="UniProtKB-KW"/>
</dbReference>
<evidence type="ECO:0000256" key="4">
    <source>
        <dbReference type="ARBA" id="ARBA00022679"/>
    </source>
</evidence>
<keyword evidence="3" id="KW-0997">Cell inner membrane</keyword>
<dbReference type="PIRSF" id="PIRSF028561">
    <property type="entry name" value="Ac_Trasf"/>
    <property type="match status" value="1"/>
</dbReference>